<evidence type="ECO:0000259" key="6">
    <source>
        <dbReference type="Pfam" id="PF04909"/>
    </source>
</evidence>
<dbReference type="PANTHER" id="PTHR21240:SF29">
    <property type="entry name" value="AMIDOHYDROLASE-RELATED DOMAIN-CONTAINING PROTEIN"/>
    <property type="match status" value="1"/>
</dbReference>
<keyword evidence="1" id="KW-0479">Metal-binding</keyword>
<dbReference type="RefSeq" id="WP_408336199.1">
    <property type="nucleotide sequence ID" value="NZ_JAQQFH010000067.1"/>
</dbReference>
<dbReference type="InterPro" id="IPR032465">
    <property type="entry name" value="ACMSD"/>
</dbReference>
<proteinExistence type="predicted"/>
<evidence type="ECO:0000313" key="8">
    <source>
        <dbReference type="Proteomes" id="UP001629249"/>
    </source>
</evidence>
<gene>
    <name evidence="7" type="ORF">PQR66_39015</name>
</gene>
<dbReference type="Proteomes" id="UP001629249">
    <property type="component" value="Unassembled WGS sequence"/>
</dbReference>
<reference evidence="7 8" key="1">
    <citation type="journal article" date="2024" name="Chem. Sci.">
        <title>Discovery of megapolipeptins by genome mining of a Burkholderiales bacteria collection.</title>
        <authorList>
            <person name="Paulo B.S."/>
            <person name="Recchia M.J.J."/>
            <person name="Lee S."/>
            <person name="Fergusson C.H."/>
            <person name="Romanowski S.B."/>
            <person name="Hernandez A."/>
            <person name="Krull N."/>
            <person name="Liu D.Y."/>
            <person name="Cavanagh H."/>
            <person name="Bos A."/>
            <person name="Gray C.A."/>
            <person name="Murphy B.T."/>
            <person name="Linington R.G."/>
            <person name="Eustaquio A.S."/>
        </authorList>
    </citation>
    <scope>NUCLEOTIDE SEQUENCE [LARGE SCALE GENOMIC DNA]</scope>
    <source>
        <strain evidence="7 8">RL16-012-BIC-B</strain>
    </source>
</reference>
<dbReference type="Gene3D" id="3.20.20.140">
    <property type="entry name" value="Metal-dependent hydrolases"/>
    <property type="match status" value="1"/>
</dbReference>
<evidence type="ECO:0000256" key="2">
    <source>
        <dbReference type="ARBA" id="ARBA00022833"/>
    </source>
</evidence>
<dbReference type="InterPro" id="IPR006680">
    <property type="entry name" value="Amidohydro-rel"/>
</dbReference>
<evidence type="ECO:0000256" key="3">
    <source>
        <dbReference type="ARBA" id="ARBA00023239"/>
    </source>
</evidence>
<dbReference type="PANTHER" id="PTHR21240">
    <property type="entry name" value="2-AMINO-3-CARBOXYLMUCONATE-6-SEMIALDEHYDE DECARBOXYLASE"/>
    <property type="match status" value="1"/>
</dbReference>
<evidence type="ECO:0000256" key="5">
    <source>
        <dbReference type="ARBA" id="ARBA00038889"/>
    </source>
</evidence>
<dbReference type="InterPro" id="IPR032466">
    <property type="entry name" value="Metal_Hydrolase"/>
</dbReference>
<dbReference type="Pfam" id="PF04909">
    <property type="entry name" value="Amidohydro_2"/>
    <property type="match status" value="1"/>
</dbReference>
<evidence type="ECO:0000256" key="4">
    <source>
        <dbReference type="ARBA" id="ARBA00036832"/>
    </source>
</evidence>
<sequence length="320" mass="35408">MNAVRRIDVHQHVVPPFWADELPSNGGDQSGTAIPRWSPQSAVDMMDSQQIATGILSLTAPSVAAWKPDERRTMARRVNEYTADLVVKRPTRFGHFATLPLPDVDGALHELGYALDELRADGVVLLSNYEGKYLADPTFEPLWAELDRRRAVVFVHPGLPQIRGLDAVAAPMVDYPFDTTRAAVQLVQNGIIDRYPHVRIILAHAGGFLPYASHRFAQLARVFRPDADSPADILAKFRRFYFDTALSASPVALPALKAFAGTERILFGSDFPYVSADIAGTFTAQLDAYEDFTVAEHKSVNHGNAWTLFPRLAPQYDKPA</sequence>
<feature type="domain" description="Amidohydrolase-related" evidence="6">
    <location>
        <begin position="7"/>
        <end position="310"/>
    </location>
</feature>
<comment type="catalytic activity">
    <reaction evidence="4">
        <text>6-methylsalicylate + H(+) = 3-methylphenol + CO2</text>
        <dbReference type="Rhea" id="RHEA:23112"/>
        <dbReference type="ChEBI" id="CHEBI:15378"/>
        <dbReference type="ChEBI" id="CHEBI:16526"/>
        <dbReference type="ChEBI" id="CHEBI:17231"/>
        <dbReference type="ChEBI" id="CHEBI:36658"/>
        <dbReference type="EC" id="4.1.1.52"/>
    </reaction>
    <physiologicalReaction direction="left-to-right" evidence="4">
        <dbReference type="Rhea" id="RHEA:23113"/>
    </physiologicalReaction>
</comment>
<keyword evidence="2" id="KW-0862">Zinc</keyword>
<dbReference type="EC" id="4.1.1.52" evidence="5"/>
<dbReference type="EMBL" id="JAQQFN010000058">
    <property type="protein sequence ID" value="MFL9889065.1"/>
    <property type="molecule type" value="Genomic_DNA"/>
</dbReference>
<accession>A0ABW9A2G3</accession>
<name>A0ABW9A2G3_9BURK</name>
<dbReference type="SUPFAM" id="SSF51556">
    <property type="entry name" value="Metallo-dependent hydrolases"/>
    <property type="match status" value="1"/>
</dbReference>
<keyword evidence="3" id="KW-0456">Lyase</keyword>
<evidence type="ECO:0000256" key="1">
    <source>
        <dbReference type="ARBA" id="ARBA00022723"/>
    </source>
</evidence>
<evidence type="ECO:0000313" key="7">
    <source>
        <dbReference type="EMBL" id="MFL9889065.1"/>
    </source>
</evidence>
<comment type="caution">
    <text evidence="7">The sequence shown here is derived from an EMBL/GenBank/DDBJ whole genome shotgun (WGS) entry which is preliminary data.</text>
</comment>
<organism evidence="7 8">
    <name type="scientific">Paraburkholderia agricolaris</name>
    <dbReference type="NCBI Taxonomy" id="2152888"/>
    <lineage>
        <taxon>Bacteria</taxon>
        <taxon>Pseudomonadati</taxon>
        <taxon>Pseudomonadota</taxon>
        <taxon>Betaproteobacteria</taxon>
        <taxon>Burkholderiales</taxon>
        <taxon>Burkholderiaceae</taxon>
        <taxon>Paraburkholderia</taxon>
    </lineage>
</organism>
<keyword evidence="8" id="KW-1185">Reference proteome</keyword>
<protein>
    <recommendedName>
        <fullName evidence="5">6-methylsalicylate decarboxylase</fullName>
        <ecNumber evidence="5">4.1.1.52</ecNumber>
    </recommendedName>
</protein>